<dbReference type="EMBL" id="JAGSGD010000003">
    <property type="protein sequence ID" value="MBR7621832.1"/>
    <property type="molecule type" value="Genomic_DNA"/>
</dbReference>
<dbReference type="Proteomes" id="UP000622580">
    <property type="component" value="Unassembled WGS sequence"/>
</dbReference>
<dbReference type="GO" id="GO:0003677">
    <property type="term" value="F:DNA binding"/>
    <property type="evidence" value="ECO:0007669"/>
    <property type="project" value="UniProtKB-KW"/>
</dbReference>
<dbReference type="PROSITE" id="PS50943">
    <property type="entry name" value="HTH_CROC1"/>
    <property type="match status" value="1"/>
</dbReference>
<dbReference type="SMART" id="SM00530">
    <property type="entry name" value="HTH_XRE"/>
    <property type="match status" value="1"/>
</dbReference>
<dbReference type="GO" id="GO:0005829">
    <property type="term" value="C:cytosol"/>
    <property type="evidence" value="ECO:0007669"/>
    <property type="project" value="TreeGrafter"/>
</dbReference>
<accession>A0A941D568</accession>
<dbReference type="InterPro" id="IPR010982">
    <property type="entry name" value="Lambda_DNA-bd_dom_sf"/>
</dbReference>
<evidence type="ECO:0000256" key="1">
    <source>
        <dbReference type="ARBA" id="ARBA00023015"/>
    </source>
</evidence>
<evidence type="ECO:0000256" key="2">
    <source>
        <dbReference type="ARBA" id="ARBA00023125"/>
    </source>
</evidence>
<dbReference type="EMBL" id="CP068570">
    <property type="protein sequence ID" value="QQZ50351.1"/>
    <property type="molecule type" value="Genomic_DNA"/>
</dbReference>
<evidence type="ECO:0000259" key="4">
    <source>
        <dbReference type="PROSITE" id="PS50943"/>
    </source>
</evidence>
<name>A0A941D568_9CAUL</name>
<evidence type="ECO:0000256" key="3">
    <source>
        <dbReference type="ARBA" id="ARBA00023163"/>
    </source>
</evidence>
<gene>
    <name evidence="6" type="ORF">JKL49_01065</name>
    <name evidence="5" type="ORF">JKL49_20745</name>
</gene>
<feature type="domain" description="HTH cro/C1-type" evidence="4">
    <location>
        <begin position="15"/>
        <end position="69"/>
    </location>
</feature>
<organism evidence="5 7">
    <name type="scientific">Phenylobacterium glaciei</name>
    <dbReference type="NCBI Taxonomy" id="2803784"/>
    <lineage>
        <taxon>Bacteria</taxon>
        <taxon>Pseudomonadati</taxon>
        <taxon>Pseudomonadota</taxon>
        <taxon>Alphaproteobacteria</taxon>
        <taxon>Caulobacterales</taxon>
        <taxon>Caulobacteraceae</taxon>
        <taxon>Phenylobacterium</taxon>
    </lineage>
</organism>
<proteinExistence type="predicted"/>
<dbReference type="GO" id="GO:0003700">
    <property type="term" value="F:DNA-binding transcription factor activity"/>
    <property type="evidence" value="ECO:0007669"/>
    <property type="project" value="TreeGrafter"/>
</dbReference>
<keyword evidence="7" id="KW-1185">Reference proteome</keyword>
<dbReference type="Gene3D" id="1.10.260.40">
    <property type="entry name" value="lambda repressor-like DNA-binding domains"/>
    <property type="match status" value="1"/>
</dbReference>
<dbReference type="AlphaFoldDB" id="A0A941D568"/>
<dbReference type="RefSeq" id="WP_215343346.1">
    <property type="nucleotide sequence ID" value="NZ_JAGSGD010000003.1"/>
</dbReference>
<evidence type="ECO:0000313" key="7">
    <source>
        <dbReference type="Proteomes" id="UP000622580"/>
    </source>
</evidence>
<sequence>MTRAADVDTYVGQKIRSRRKTMGLSQAALADAIGISYQQLQKYERGVNRVSAPMLVAIAEKLACRGADFLPDTAAPSSTDLGPALALAAFPNGLEIARAYLAMDPSRRQSFLGVVRALTAELGPSETLAAAQ</sequence>
<protein>
    <submittedName>
        <fullName evidence="5">Helix-turn-helix transcriptional regulator</fullName>
    </submittedName>
</protein>
<dbReference type="Pfam" id="PF01381">
    <property type="entry name" value="HTH_3"/>
    <property type="match status" value="1"/>
</dbReference>
<reference evidence="6" key="1">
    <citation type="submission" date="2021-01" db="EMBL/GenBank/DDBJ databases">
        <title>Genome sequence of Phenylobacterium sp. 20VBR1 isolated from a valley glaceir, Ny-Alesund, Svalbard.</title>
        <authorList>
            <person name="Thomas F.A."/>
            <person name="Krishnan K.P."/>
            <person name="Sinha R.K."/>
        </authorList>
    </citation>
    <scope>NUCLEOTIDE SEQUENCE</scope>
    <source>
        <strain evidence="6">20VBR1</strain>
    </source>
</reference>
<evidence type="ECO:0000313" key="5">
    <source>
        <dbReference type="EMBL" id="MBR7621832.1"/>
    </source>
</evidence>
<evidence type="ECO:0000313" key="6">
    <source>
        <dbReference type="EMBL" id="QQZ50351.1"/>
    </source>
</evidence>
<dbReference type="InterPro" id="IPR050807">
    <property type="entry name" value="TransReg_Diox_bact_type"/>
</dbReference>
<keyword evidence="2" id="KW-0238">DNA-binding</keyword>
<dbReference type="PANTHER" id="PTHR46797:SF23">
    <property type="entry name" value="HTH-TYPE TRANSCRIPTIONAL REGULATOR SUTR"/>
    <property type="match status" value="1"/>
</dbReference>
<dbReference type="PANTHER" id="PTHR46797">
    <property type="entry name" value="HTH-TYPE TRANSCRIPTIONAL REGULATOR"/>
    <property type="match status" value="1"/>
</dbReference>
<reference evidence="5" key="2">
    <citation type="submission" date="2021-04" db="EMBL/GenBank/DDBJ databases">
        <title>Draft genome assembly of strain Phenylobacterium sp. 20VBR1 using MiniION and Illumina platforms.</title>
        <authorList>
            <person name="Thomas F.A."/>
            <person name="Krishnan K.P."/>
            <person name="Sinha R.K."/>
        </authorList>
    </citation>
    <scope>NUCLEOTIDE SEQUENCE</scope>
    <source>
        <strain evidence="5">20VBR1</strain>
    </source>
</reference>
<keyword evidence="1" id="KW-0805">Transcription regulation</keyword>
<dbReference type="SUPFAM" id="SSF47413">
    <property type="entry name" value="lambda repressor-like DNA-binding domains"/>
    <property type="match status" value="1"/>
</dbReference>
<keyword evidence="3" id="KW-0804">Transcription</keyword>
<dbReference type="CDD" id="cd00093">
    <property type="entry name" value="HTH_XRE"/>
    <property type="match status" value="1"/>
</dbReference>
<dbReference type="InterPro" id="IPR001387">
    <property type="entry name" value="Cro/C1-type_HTH"/>
</dbReference>